<evidence type="ECO:0000256" key="2">
    <source>
        <dbReference type="ARBA" id="ARBA00022692"/>
    </source>
</evidence>
<dbReference type="RefSeq" id="WP_199034574.1">
    <property type="nucleotide sequence ID" value="NZ_JAELXS010000001.1"/>
</dbReference>
<accession>A0ABS0XKM9</accession>
<evidence type="ECO:0000256" key="5">
    <source>
        <dbReference type="SAM" id="Phobius"/>
    </source>
</evidence>
<evidence type="ECO:0000256" key="3">
    <source>
        <dbReference type="ARBA" id="ARBA00022989"/>
    </source>
</evidence>
<feature type="domain" description="TM2" evidence="6">
    <location>
        <begin position="78"/>
        <end position="124"/>
    </location>
</feature>
<evidence type="ECO:0000259" key="6">
    <source>
        <dbReference type="Pfam" id="PF05154"/>
    </source>
</evidence>
<comment type="subcellular location">
    <subcellularLocation>
        <location evidence="1">Membrane</location>
        <topology evidence="1">Multi-pass membrane protein</topology>
    </subcellularLocation>
</comment>
<keyword evidence="2 5" id="KW-0812">Transmembrane</keyword>
<organism evidence="7 8">
    <name type="scientific">Sphingomonas mollis</name>
    <dbReference type="NCBI Taxonomy" id="2795726"/>
    <lineage>
        <taxon>Bacteria</taxon>
        <taxon>Pseudomonadati</taxon>
        <taxon>Pseudomonadota</taxon>
        <taxon>Alphaproteobacteria</taxon>
        <taxon>Sphingomonadales</taxon>
        <taxon>Sphingomonadaceae</taxon>
        <taxon>Sphingomonas</taxon>
    </lineage>
</organism>
<keyword evidence="8" id="KW-1185">Reference proteome</keyword>
<keyword evidence="3 5" id="KW-1133">Transmembrane helix</keyword>
<feature type="transmembrane region" description="Helical" evidence="5">
    <location>
        <begin position="82"/>
        <end position="101"/>
    </location>
</feature>
<dbReference type="Proteomes" id="UP000640426">
    <property type="component" value="Unassembled WGS sequence"/>
</dbReference>
<evidence type="ECO:0000313" key="8">
    <source>
        <dbReference type="Proteomes" id="UP000640426"/>
    </source>
</evidence>
<dbReference type="InterPro" id="IPR007829">
    <property type="entry name" value="TM2"/>
</dbReference>
<reference evidence="8" key="1">
    <citation type="submission" date="2020-12" db="EMBL/GenBank/DDBJ databases">
        <title>Hymenobacter sp.</title>
        <authorList>
            <person name="Kim M.K."/>
        </authorList>
    </citation>
    <scope>NUCLEOTIDE SEQUENCE [LARGE SCALE GENOMIC DNA]</scope>
    <source>
        <strain evidence="8">BT553</strain>
    </source>
</reference>
<evidence type="ECO:0000256" key="1">
    <source>
        <dbReference type="ARBA" id="ARBA00004141"/>
    </source>
</evidence>
<name>A0ABS0XKM9_9SPHN</name>
<protein>
    <submittedName>
        <fullName evidence="7">TM2 domain-containing protein</fullName>
    </submittedName>
</protein>
<keyword evidence="4 5" id="KW-0472">Membrane</keyword>
<dbReference type="Pfam" id="PF05154">
    <property type="entry name" value="TM2"/>
    <property type="match status" value="1"/>
</dbReference>
<gene>
    <name evidence="7" type="ORF">JAO74_02185</name>
</gene>
<proteinExistence type="predicted"/>
<comment type="caution">
    <text evidence="7">The sequence shown here is derived from an EMBL/GenBank/DDBJ whole genome shotgun (WGS) entry which is preliminary data.</text>
</comment>
<evidence type="ECO:0000256" key="4">
    <source>
        <dbReference type="ARBA" id="ARBA00023136"/>
    </source>
</evidence>
<feature type="transmembrane region" description="Helical" evidence="5">
    <location>
        <begin position="107"/>
        <end position="129"/>
    </location>
</feature>
<evidence type="ECO:0000313" key="7">
    <source>
        <dbReference type="EMBL" id="MBJ6120595.1"/>
    </source>
</evidence>
<dbReference type="EMBL" id="JAELXS010000001">
    <property type="protein sequence ID" value="MBJ6120595.1"/>
    <property type="molecule type" value="Genomic_DNA"/>
</dbReference>
<sequence length="151" mass="16323">MRGQILGVDTRTGDGLVTGDDGRRYIFSPADWAHRGEPTIGAYVDFETSENRALSICPMPVAAPLTTSAPVDAVPFNDRNKYVAAALAFLLGTLGIHRFYLGQTGSAIAMIVLSCTVIGLLVTGPLALIDTIRYLMMSDVEFANRYPRKNV</sequence>